<evidence type="ECO:0000259" key="8">
    <source>
        <dbReference type="Pfam" id="PF01850"/>
    </source>
</evidence>
<gene>
    <name evidence="9" type="ORF">A2W14_01025</name>
</gene>
<keyword evidence="2" id="KW-1277">Toxin-antitoxin system</keyword>
<organism evidence="9 10">
    <name type="scientific">Candidatus Gottesmanbacteria bacterium RBG_16_37_8</name>
    <dbReference type="NCBI Taxonomy" id="1798371"/>
    <lineage>
        <taxon>Bacteria</taxon>
        <taxon>Candidatus Gottesmaniibacteriota</taxon>
    </lineage>
</organism>
<dbReference type="GO" id="GO:0046872">
    <property type="term" value="F:metal ion binding"/>
    <property type="evidence" value="ECO:0007669"/>
    <property type="project" value="UniProtKB-KW"/>
</dbReference>
<dbReference type="InterPro" id="IPR029060">
    <property type="entry name" value="PIN-like_dom_sf"/>
</dbReference>
<name>A0A1F5YQA9_9BACT</name>
<protein>
    <recommendedName>
        <fullName evidence="8">PIN domain-containing protein</fullName>
    </recommendedName>
</protein>
<keyword evidence="3" id="KW-0540">Nuclease</keyword>
<evidence type="ECO:0000256" key="2">
    <source>
        <dbReference type="ARBA" id="ARBA00022649"/>
    </source>
</evidence>
<comment type="cofactor">
    <cofactor evidence="1">
        <name>Mg(2+)</name>
        <dbReference type="ChEBI" id="CHEBI:18420"/>
    </cofactor>
</comment>
<dbReference type="EMBL" id="MFJA01000067">
    <property type="protein sequence ID" value="OGG02295.1"/>
    <property type="molecule type" value="Genomic_DNA"/>
</dbReference>
<dbReference type="AlphaFoldDB" id="A0A1F5YQA9"/>
<dbReference type="Proteomes" id="UP000176665">
    <property type="component" value="Unassembled WGS sequence"/>
</dbReference>
<proteinExistence type="inferred from homology"/>
<evidence type="ECO:0000313" key="10">
    <source>
        <dbReference type="Proteomes" id="UP000176665"/>
    </source>
</evidence>
<dbReference type="SUPFAM" id="SSF88723">
    <property type="entry name" value="PIN domain-like"/>
    <property type="match status" value="1"/>
</dbReference>
<feature type="domain" description="PIN" evidence="8">
    <location>
        <begin position="2"/>
        <end position="110"/>
    </location>
</feature>
<dbReference type="PANTHER" id="PTHR33653:SF1">
    <property type="entry name" value="RIBONUCLEASE VAPC2"/>
    <property type="match status" value="1"/>
</dbReference>
<dbReference type="InterPro" id="IPR002716">
    <property type="entry name" value="PIN_dom"/>
</dbReference>
<evidence type="ECO:0000256" key="5">
    <source>
        <dbReference type="ARBA" id="ARBA00022801"/>
    </source>
</evidence>
<dbReference type="Gene3D" id="3.40.50.1010">
    <property type="entry name" value="5'-nuclease"/>
    <property type="match status" value="1"/>
</dbReference>
<evidence type="ECO:0000256" key="1">
    <source>
        <dbReference type="ARBA" id="ARBA00001946"/>
    </source>
</evidence>
<evidence type="ECO:0000256" key="4">
    <source>
        <dbReference type="ARBA" id="ARBA00022723"/>
    </source>
</evidence>
<evidence type="ECO:0000256" key="7">
    <source>
        <dbReference type="ARBA" id="ARBA00038093"/>
    </source>
</evidence>
<comment type="similarity">
    <text evidence="7">Belongs to the PINc/VapC protein family.</text>
</comment>
<dbReference type="GO" id="GO:0016787">
    <property type="term" value="F:hydrolase activity"/>
    <property type="evidence" value="ECO:0007669"/>
    <property type="project" value="UniProtKB-KW"/>
</dbReference>
<dbReference type="STRING" id="1798371.A2W14_01025"/>
<dbReference type="GO" id="GO:0004518">
    <property type="term" value="F:nuclease activity"/>
    <property type="evidence" value="ECO:0007669"/>
    <property type="project" value="UniProtKB-KW"/>
</dbReference>
<sequence length="122" mass="14276">MYLVDTNVIIWMLRNEKKYINWFDKIINKTSLGISTITVAEIYKNLYPSELINTEVLLEKFKVFTVTEKIAKQAGFYWQQFSKKKIHLLDCLIAATTKMNSAKLVTLNSKHFPMEDIEVIKP</sequence>
<evidence type="ECO:0000256" key="6">
    <source>
        <dbReference type="ARBA" id="ARBA00022842"/>
    </source>
</evidence>
<accession>A0A1F5YQA9</accession>
<dbReference type="Pfam" id="PF01850">
    <property type="entry name" value="PIN"/>
    <property type="match status" value="1"/>
</dbReference>
<evidence type="ECO:0000313" key="9">
    <source>
        <dbReference type="EMBL" id="OGG02295.1"/>
    </source>
</evidence>
<keyword evidence="4" id="KW-0479">Metal-binding</keyword>
<keyword evidence="5" id="KW-0378">Hydrolase</keyword>
<dbReference type="PANTHER" id="PTHR33653">
    <property type="entry name" value="RIBONUCLEASE VAPC2"/>
    <property type="match status" value="1"/>
</dbReference>
<dbReference type="InterPro" id="IPR050556">
    <property type="entry name" value="Type_II_TA_system_RNase"/>
</dbReference>
<dbReference type="CDD" id="cd18741">
    <property type="entry name" value="PIN_VapC4-5_FitB-like"/>
    <property type="match status" value="1"/>
</dbReference>
<keyword evidence="6" id="KW-0460">Magnesium</keyword>
<evidence type="ECO:0000256" key="3">
    <source>
        <dbReference type="ARBA" id="ARBA00022722"/>
    </source>
</evidence>
<comment type="caution">
    <text evidence="9">The sequence shown here is derived from an EMBL/GenBank/DDBJ whole genome shotgun (WGS) entry which is preliminary data.</text>
</comment>
<reference evidence="9 10" key="1">
    <citation type="journal article" date="2016" name="Nat. Commun.">
        <title>Thousands of microbial genomes shed light on interconnected biogeochemical processes in an aquifer system.</title>
        <authorList>
            <person name="Anantharaman K."/>
            <person name="Brown C.T."/>
            <person name="Hug L.A."/>
            <person name="Sharon I."/>
            <person name="Castelle C.J."/>
            <person name="Probst A.J."/>
            <person name="Thomas B.C."/>
            <person name="Singh A."/>
            <person name="Wilkins M.J."/>
            <person name="Karaoz U."/>
            <person name="Brodie E.L."/>
            <person name="Williams K.H."/>
            <person name="Hubbard S.S."/>
            <person name="Banfield J.F."/>
        </authorList>
    </citation>
    <scope>NUCLEOTIDE SEQUENCE [LARGE SCALE GENOMIC DNA]</scope>
</reference>